<dbReference type="EMBL" id="MU150738">
    <property type="protein sequence ID" value="KAF9455354.1"/>
    <property type="molecule type" value="Genomic_DNA"/>
</dbReference>
<name>A0A9P5XRD7_9AGAR</name>
<evidence type="ECO:0000313" key="2">
    <source>
        <dbReference type="EMBL" id="KAF9455354.1"/>
    </source>
</evidence>
<organism evidence="2 3">
    <name type="scientific">Collybia nuda</name>
    <dbReference type="NCBI Taxonomy" id="64659"/>
    <lineage>
        <taxon>Eukaryota</taxon>
        <taxon>Fungi</taxon>
        <taxon>Dikarya</taxon>
        <taxon>Basidiomycota</taxon>
        <taxon>Agaricomycotina</taxon>
        <taxon>Agaricomycetes</taxon>
        <taxon>Agaricomycetidae</taxon>
        <taxon>Agaricales</taxon>
        <taxon>Tricholomatineae</taxon>
        <taxon>Clitocybaceae</taxon>
        <taxon>Collybia</taxon>
    </lineage>
</organism>
<dbReference type="Proteomes" id="UP000807353">
    <property type="component" value="Unassembled WGS sequence"/>
</dbReference>
<keyword evidence="3" id="KW-1185">Reference proteome</keyword>
<evidence type="ECO:0000256" key="1">
    <source>
        <dbReference type="SAM" id="MobiDB-lite"/>
    </source>
</evidence>
<sequence length="870" mass="98045">MLDEEERNQPSHVDQQAGVDEDPANTYSCIEDIRISQQFIQALKDATLYNGDLSDEAIATLLNPPEESLELDPESNIDLFMCLRLFLSGINSAKLYDPTIETIRTRNPDNEPLSFYQLKRRIENLTGITPIIRDMCPNSCHAYTGPFAKKTSCHRCGEPRFEPGTETPRQQFYTIPIGPAIQALKRSYKTAVEMDYFWLRATELLEEQIRNGVIELVDDIVCGTDVLEAVYNKDIGEHDTVLMFSFDGAQIYRNKASDCWISIWIIVSFSPIFRYKKRYILPGSIMPGPNKIKIVDSFNFVGFHHVAAVNKEGGLPVWDASRHKKVVSRLYIVLATADGPGMVYLNGLVGHSGKVGCRLWCGLTGRHKPGAPMHYPVLSKPDNYHVAGCDHDDVPPHIVRPIDKVRYVASLRRVCNARNQTEYEFLRRETGICKPSILSGLPDGTYLGIPTMFPCDIMHLVLNIADLMIGLWRGKLECSKTSDSVTSWPWAVLVGDMWQMHGLDVAQSTPYLPGSFDRPPRNPAEKINSGYKAWEFLLYIFGLGPGLFYGLLPDKFWKSYCKLVAGVRLIYQRRIRTKDQLPIAHQYLIEFVAEYEALYVCRRADRLHFVRPIVHVLSHLGPEALRIGPGIASSQWTMERNIGNLTAEIKQDSTPYANLSQRAVERAEVICLKAMFPQLDEAARKQETLPYGSINLGDGFVLLRAKDSCAREVTDSESTALTNFLEEDEECGPENIPNNWIPMVIRWSRLMLPHGQLRYKNNTEFGDVRYYFRFDISAGVTRTLAMVSLYSRPDADLLSASSGTLWSCKHQGGVAVVVVNVKDIEAVVAVVPHSTRILGEEWGDRVFVIEKPGLDVSIMAGIVEDIPDED</sequence>
<feature type="region of interest" description="Disordered" evidence="1">
    <location>
        <begin position="1"/>
        <end position="23"/>
    </location>
</feature>
<gene>
    <name evidence="2" type="ORF">BDZ94DRAFT_1316320</name>
</gene>
<reference evidence="2" key="1">
    <citation type="submission" date="2020-11" db="EMBL/GenBank/DDBJ databases">
        <authorList>
            <consortium name="DOE Joint Genome Institute"/>
            <person name="Ahrendt S."/>
            <person name="Riley R."/>
            <person name="Andreopoulos W."/>
            <person name="Labutti K."/>
            <person name="Pangilinan J."/>
            <person name="Ruiz-Duenas F.J."/>
            <person name="Barrasa J.M."/>
            <person name="Sanchez-Garcia M."/>
            <person name="Camarero S."/>
            <person name="Miyauchi S."/>
            <person name="Serrano A."/>
            <person name="Linde D."/>
            <person name="Babiker R."/>
            <person name="Drula E."/>
            <person name="Ayuso-Fernandez I."/>
            <person name="Pacheco R."/>
            <person name="Padilla G."/>
            <person name="Ferreira P."/>
            <person name="Barriuso J."/>
            <person name="Kellner H."/>
            <person name="Castanera R."/>
            <person name="Alfaro M."/>
            <person name="Ramirez L."/>
            <person name="Pisabarro A.G."/>
            <person name="Kuo A."/>
            <person name="Tritt A."/>
            <person name="Lipzen A."/>
            <person name="He G."/>
            <person name="Yan M."/>
            <person name="Ng V."/>
            <person name="Cullen D."/>
            <person name="Martin F."/>
            <person name="Rosso M.-N."/>
            <person name="Henrissat B."/>
            <person name="Hibbett D."/>
            <person name="Martinez A.T."/>
            <person name="Grigoriev I.V."/>
        </authorList>
    </citation>
    <scope>NUCLEOTIDE SEQUENCE</scope>
    <source>
        <strain evidence="2">CBS 247.69</strain>
    </source>
</reference>
<comment type="caution">
    <text evidence="2">The sequence shown here is derived from an EMBL/GenBank/DDBJ whole genome shotgun (WGS) entry which is preliminary data.</text>
</comment>
<accession>A0A9P5XRD7</accession>
<protein>
    <submittedName>
        <fullName evidence="2">Uncharacterized protein</fullName>
    </submittedName>
</protein>
<dbReference type="AlphaFoldDB" id="A0A9P5XRD7"/>
<dbReference type="OrthoDB" id="2669721at2759"/>
<proteinExistence type="predicted"/>
<evidence type="ECO:0000313" key="3">
    <source>
        <dbReference type="Proteomes" id="UP000807353"/>
    </source>
</evidence>